<organism evidence="16 17">
    <name type="scientific">Treponema ruminis</name>
    <dbReference type="NCBI Taxonomy" id="744515"/>
    <lineage>
        <taxon>Bacteria</taxon>
        <taxon>Pseudomonadati</taxon>
        <taxon>Spirochaetota</taxon>
        <taxon>Spirochaetia</taxon>
        <taxon>Spirochaetales</taxon>
        <taxon>Treponemataceae</taxon>
        <taxon>Treponema</taxon>
    </lineage>
</organism>
<gene>
    <name evidence="12" type="primary">dnaG</name>
    <name evidence="16" type="ORF">HNP76_000922</name>
</gene>
<dbReference type="SUPFAM" id="SSF56731">
    <property type="entry name" value="DNA primase core"/>
    <property type="match status" value="1"/>
</dbReference>
<evidence type="ECO:0000256" key="3">
    <source>
        <dbReference type="ARBA" id="ARBA00022679"/>
    </source>
</evidence>
<evidence type="ECO:0000256" key="1">
    <source>
        <dbReference type="ARBA" id="ARBA00022478"/>
    </source>
</evidence>
<comment type="similarity">
    <text evidence="12 13">Belongs to the DnaG primase family.</text>
</comment>
<dbReference type="SUPFAM" id="SSF57783">
    <property type="entry name" value="Zinc beta-ribbon"/>
    <property type="match status" value="1"/>
</dbReference>
<dbReference type="HAMAP" id="MF_00974">
    <property type="entry name" value="DNA_primase_DnaG"/>
    <property type="match status" value="1"/>
</dbReference>
<dbReference type="SUPFAM" id="SSF48024">
    <property type="entry name" value="N-terminal domain of DnaB helicase"/>
    <property type="match status" value="1"/>
</dbReference>
<dbReference type="GO" id="GO:0003678">
    <property type="term" value="F:DNA helicase activity"/>
    <property type="evidence" value="ECO:0007669"/>
    <property type="project" value="InterPro"/>
</dbReference>
<comment type="caution">
    <text evidence="16">The sequence shown here is derived from an EMBL/GenBank/DDBJ whole genome shotgun (WGS) entry which is preliminary data.</text>
</comment>
<dbReference type="GO" id="GO:1990077">
    <property type="term" value="C:primosome complex"/>
    <property type="evidence" value="ECO:0007669"/>
    <property type="project" value="UniProtKB-KW"/>
</dbReference>
<dbReference type="PROSITE" id="PS50880">
    <property type="entry name" value="TOPRIM"/>
    <property type="match status" value="1"/>
</dbReference>
<comment type="cofactor">
    <cofactor evidence="12 13 14">
        <name>Zn(2+)</name>
        <dbReference type="ChEBI" id="CHEBI:29105"/>
    </cofactor>
    <text evidence="12 13 14">Binds 1 zinc ion per monomer.</text>
</comment>
<dbReference type="Proteomes" id="UP000518887">
    <property type="component" value="Unassembled WGS sequence"/>
</dbReference>
<evidence type="ECO:0000256" key="9">
    <source>
        <dbReference type="ARBA" id="ARBA00022842"/>
    </source>
</evidence>
<dbReference type="InterPro" id="IPR013264">
    <property type="entry name" value="DNAG_N"/>
</dbReference>
<dbReference type="GO" id="GO:0005737">
    <property type="term" value="C:cytoplasm"/>
    <property type="evidence" value="ECO:0007669"/>
    <property type="project" value="TreeGrafter"/>
</dbReference>
<evidence type="ECO:0000256" key="2">
    <source>
        <dbReference type="ARBA" id="ARBA00022515"/>
    </source>
</evidence>
<comment type="catalytic activity">
    <reaction evidence="12">
        <text>ssDNA + n NTP = ssDNA/pppN(pN)n-1 hybrid + (n-1) diphosphate.</text>
        <dbReference type="EC" id="2.7.7.101"/>
    </reaction>
</comment>
<dbReference type="InterPro" id="IPR030846">
    <property type="entry name" value="DnaG_bac"/>
</dbReference>
<dbReference type="EMBL" id="JACHFQ010000003">
    <property type="protein sequence ID" value="MBB5225565.1"/>
    <property type="molecule type" value="Genomic_DNA"/>
</dbReference>
<dbReference type="Pfam" id="PF10410">
    <property type="entry name" value="DnaB_bind"/>
    <property type="match status" value="1"/>
</dbReference>
<dbReference type="EC" id="2.7.7.101" evidence="12"/>
<comment type="domain">
    <text evidence="12">Contains an N-terminal zinc-binding domain, a central core domain that contains the primase activity, and a C-terminal DnaB-binding domain.</text>
</comment>
<dbReference type="Pfam" id="PF08275">
    <property type="entry name" value="DNAG_N"/>
    <property type="match status" value="1"/>
</dbReference>
<dbReference type="GO" id="GO:0003899">
    <property type="term" value="F:DNA-directed RNA polymerase activity"/>
    <property type="evidence" value="ECO:0007669"/>
    <property type="project" value="UniProtKB-UniRule"/>
</dbReference>
<evidence type="ECO:0000256" key="12">
    <source>
        <dbReference type="HAMAP-Rule" id="MF_00974"/>
    </source>
</evidence>
<dbReference type="SMART" id="SM00493">
    <property type="entry name" value="TOPRIM"/>
    <property type="match status" value="1"/>
</dbReference>
<dbReference type="Gene3D" id="1.10.860.10">
    <property type="entry name" value="DNAb Helicase, Chain A"/>
    <property type="match status" value="1"/>
</dbReference>
<keyword evidence="10 12" id="KW-0238">DNA-binding</keyword>
<evidence type="ECO:0000256" key="5">
    <source>
        <dbReference type="ARBA" id="ARBA00022705"/>
    </source>
</evidence>
<dbReference type="FunFam" id="3.90.580.10:FF:000001">
    <property type="entry name" value="DNA primase"/>
    <property type="match status" value="1"/>
</dbReference>
<evidence type="ECO:0000256" key="10">
    <source>
        <dbReference type="ARBA" id="ARBA00023125"/>
    </source>
</evidence>
<dbReference type="InterPro" id="IPR006171">
    <property type="entry name" value="TOPRIM_dom"/>
</dbReference>
<evidence type="ECO:0000256" key="14">
    <source>
        <dbReference type="PIRSR" id="PIRSR002811-1"/>
    </source>
</evidence>
<evidence type="ECO:0000259" key="15">
    <source>
        <dbReference type="PROSITE" id="PS50880"/>
    </source>
</evidence>
<evidence type="ECO:0000256" key="7">
    <source>
        <dbReference type="ARBA" id="ARBA00022771"/>
    </source>
</evidence>
<keyword evidence="2 12" id="KW-0639">Primosome</keyword>
<dbReference type="InterPro" id="IPR036185">
    <property type="entry name" value="DNA_heli_DnaB-like_N_sf"/>
</dbReference>
<proteinExistence type="inferred from homology"/>
<evidence type="ECO:0000256" key="6">
    <source>
        <dbReference type="ARBA" id="ARBA00022723"/>
    </source>
</evidence>
<dbReference type="Gene3D" id="3.90.980.10">
    <property type="entry name" value="DNA primase, catalytic core, N-terminal domain"/>
    <property type="match status" value="1"/>
</dbReference>
<dbReference type="PANTHER" id="PTHR30313:SF2">
    <property type="entry name" value="DNA PRIMASE"/>
    <property type="match status" value="1"/>
</dbReference>
<keyword evidence="5 12" id="KW-0235">DNA replication</keyword>
<dbReference type="Pfam" id="PF01807">
    <property type="entry name" value="Zn_ribbon_DnaG"/>
    <property type="match status" value="1"/>
</dbReference>
<dbReference type="NCBIfam" id="TIGR01391">
    <property type="entry name" value="dnaG"/>
    <property type="match status" value="1"/>
</dbReference>
<keyword evidence="9" id="KW-0460">Magnesium</keyword>
<dbReference type="RefSeq" id="WP_184657975.1">
    <property type="nucleotide sequence ID" value="NZ_CP031518.1"/>
</dbReference>
<dbReference type="InterPro" id="IPR037068">
    <property type="entry name" value="DNA_primase_core_N_sf"/>
</dbReference>
<dbReference type="InterPro" id="IPR019475">
    <property type="entry name" value="DNA_primase_DnaB-bd"/>
</dbReference>
<evidence type="ECO:0000313" key="16">
    <source>
        <dbReference type="EMBL" id="MBB5225565.1"/>
    </source>
</evidence>
<keyword evidence="7 12" id="KW-0863">Zinc-finger</keyword>
<name>A0A7W8G872_9SPIR</name>
<dbReference type="PIRSF" id="PIRSF002811">
    <property type="entry name" value="DnaG"/>
    <property type="match status" value="1"/>
</dbReference>
<dbReference type="GO" id="GO:0000428">
    <property type="term" value="C:DNA-directed RNA polymerase complex"/>
    <property type="evidence" value="ECO:0007669"/>
    <property type="project" value="UniProtKB-KW"/>
</dbReference>
<dbReference type="GO" id="GO:0008270">
    <property type="term" value="F:zinc ion binding"/>
    <property type="evidence" value="ECO:0007669"/>
    <property type="project" value="UniProtKB-UniRule"/>
</dbReference>
<comment type="function">
    <text evidence="12 13">RNA polymerase that catalyzes the synthesis of short RNA molecules used as primers for DNA polymerase during DNA replication.</text>
</comment>
<dbReference type="InterPro" id="IPR006295">
    <property type="entry name" value="DNA_primase_DnaG"/>
</dbReference>
<keyword evidence="11 12" id="KW-0804">Transcription</keyword>
<evidence type="ECO:0000313" key="17">
    <source>
        <dbReference type="Proteomes" id="UP000518887"/>
    </source>
</evidence>
<dbReference type="CDD" id="cd03364">
    <property type="entry name" value="TOPRIM_DnaG_primases"/>
    <property type="match status" value="1"/>
</dbReference>
<dbReference type="GO" id="GO:0006269">
    <property type="term" value="P:DNA replication, synthesis of primer"/>
    <property type="evidence" value="ECO:0007669"/>
    <property type="project" value="UniProtKB-UniRule"/>
</dbReference>
<dbReference type="InterPro" id="IPR036977">
    <property type="entry name" value="DNA_primase_Znf_CHC2"/>
</dbReference>
<comment type="subunit">
    <text evidence="12">Monomer. Interacts with DnaB.</text>
</comment>
<keyword evidence="6 12" id="KW-0479">Metal-binding</keyword>
<dbReference type="PANTHER" id="PTHR30313">
    <property type="entry name" value="DNA PRIMASE"/>
    <property type="match status" value="1"/>
</dbReference>
<dbReference type="Gene3D" id="3.40.1360.10">
    <property type="match status" value="1"/>
</dbReference>
<dbReference type="Gene3D" id="3.90.580.10">
    <property type="entry name" value="Zinc finger, CHC2-type domain"/>
    <property type="match status" value="1"/>
</dbReference>
<sequence>MEGIISQETIDAVNSQSDIVAVVGDYVQLENRGNQWWGCCPFHHEKTPSFCVTPEKKMYYCFGCHAGGNAITFVKEMEKVNFPEAVKILAKKFNIEIKYSSTFAPSAQKTDNSKELYIDLYSRVADMFHYGLLKTDAGKFALEYITKRGITMETIEKFKLGYSPADRSWLKRFLKSKNFSDEFLAKSGLFSKKYPDVAFFSDRLMFPIFDRRGQTLAFGGRFLRGDPEKSPKYLNSGDLIQYQKGETLYAFNFAKNSIRENKKVIFCEGYMDCIAYHQCGITYAVAPLGTALTDDQIKIVRGFADTILLSFDSDGAGQKATWRAILMCRRQGLTVKIIRLHNAKDPAEIMLNFGADTLTNEVNSAILDSDYLLSFLSQKYQKDTPEGKAKFALEFFPYIDALQTDIQKESSLELLGRTLNISLEAVKRDFNNREDVKKRTLSVNTEGQKPVSNGVVVNSEFRALLAVLSDTNQFELMQSRLTEDDFENPSARTLFSVLKECYESGDLSFVSVLNHCNHDGIKQKITESVSRGEFSQCTAQSVAESVERLQINSLKRKRKEILQQMNSLQGQLSIPANQELMTRLFEQKKLIDEKINNKGLEYGSGTGS</sequence>
<evidence type="ECO:0000256" key="13">
    <source>
        <dbReference type="PIRNR" id="PIRNR002811"/>
    </source>
</evidence>
<keyword evidence="17" id="KW-1185">Reference proteome</keyword>
<feature type="zinc finger region" description="CHC2-type" evidence="12 14">
    <location>
        <begin position="40"/>
        <end position="64"/>
    </location>
</feature>
<dbReference type="GO" id="GO:0003677">
    <property type="term" value="F:DNA binding"/>
    <property type="evidence" value="ECO:0007669"/>
    <property type="project" value="UniProtKB-KW"/>
</dbReference>
<dbReference type="InterPro" id="IPR002694">
    <property type="entry name" value="Znf_CHC2"/>
</dbReference>
<dbReference type="SMART" id="SM00400">
    <property type="entry name" value="ZnF_CHCC"/>
    <property type="match status" value="1"/>
</dbReference>
<accession>A0A7W8G872</accession>
<reference evidence="16 17" key="1">
    <citation type="submission" date="2020-08" db="EMBL/GenBank/DDBJ databases">
        <title>Genomic Encyclopedia of Type Strains, Phase IV (KMG-IV): sequencing the most valuable type-strain genomes for metagenomic binning, comparative biology and taxonomic classification.</title>
        <authorList>
            <person name="Goeker M."/>
        </authorList>
    </citation>
    <scope>NUCLEOTIDE SEQUENCE [LARGE SCALE GENOMIC DNA]</scope>
    <source>
        <strain evidence="16 17">DSM 103462</strain>
    </source>
</reference>
<evidence type="ECO:0000256" key="4">
    <source>
        <dbReference type="ARBA" id="ARBA00022695"/>
    </source>
</evidence>
<keyword evidence="8 12" id="KW-0862">Zinc</keyword>
<evidence type="ECO:0000256" key="11">
    <source>
        <dbReference type="ARBA" id="ARBA00023163"/>
    </source>
</evidence>
<dbReference type="GO" id="GO:0005524">
    <property type="term" value="F:ATP binding"/>
    <property type="evidence" value="ECO:0007669"/>
    <property type="project" value="InterPro"/>
</dbReference>
<protein>
    <recommendedName>
        <fullName evidence="12 13">DNA primase</fullName>
        <ecNumber evidence="12">2.7.7.101</ecNumber>
    </recommendedName>
</protein>
<evidence type="ECO:0000256" key="8">
    <source>
        <dbReference type="ARBA" id="ARBA00022833"/>
    </source>
</evidence>
<dbReference type="AlphaFoldDB" id="A0A7W8G872"/>
<keyword evidence="1 12" id="KW-0240">DNA-directed RNA polymerase</keyword>
<dbReference type="InterPro" id="IPR016136">
    <property type="entry name" value="DNA_helicase_N/primase_C"/>
</dbReference>
<dbReference type="InterPro" id="IPR034151">
    <property type="entry name" value="TOPRIM_DnaG_bac"/>
</dbReference>
<dbReference type="Pfam" id="PF13155">
    <property type="entry name" value="Toprim_2"/>
    <property type="match status" value="1"/>
</dbReference>
<dbReference type="InterPro" id="IPR050219">
    <property type="entry name" value="DnaG_primase"/>
</dbReference>
<keyword evidence="4 12" id="KW-0548">Nucleotidyltransferase</keyword>
<feature type="domain" description="Toprim" evidence="15">
    <location>
        <begin position="262"/>
        <end position="343"/>
    </location>
</feature>
<keyword evidence="3 12" id="KW-0808">Transferase</keyword>